<feature type="binding site" evidence="9">
    <location>
        <position position="25"/>
    </location>
    <ligand>
        <name>ATP</name>
        <dbReference type="ChEBI" id="CHEBI:30616"/>
    </ligand>
</feature>
<dbReference type="InterPro" id="IPR027417">
    <property type="entry name" value="P-loop_NTPase"/>
</dbReference>
<accession>E1R1J8</accession>
<dbReference type="KEGG" id="ssm:Spirs_2017"/>
<dbReference type="Proteomes" id="UP000002318">
    <property type="component" value="Chromosome"/>
</dbReference>
<dbReference type="Gene3D" id="1.10.10.10">
    <property type="entry name" value="Winged helix-like DNA-binding domain superfamily/Winged helix DNA-binding domain"/>
    <property type="match status" value="1"/>
</dbReference>
<dbReference type="GO" id="GO:0009378">
    <property type="term" value="F:four-way junction helicase activity"/>
    <property type="evidence" value="ECO:0007669"/>
    <property type="project" value="InterPro"/>
</dbReference>
<feature type="binding site" evidence="9">
    <location>
        <position position="71"/>
    </location>
    <ligand>
        <name>ATP</name>
        <dbReference type="ChEBI" id="CHEBI:30616"/>
    </ligand>
</feature>
<dbReference type="InterPro" id="IPR008823">
    <property type="entry name" value="RuvB_wg_C"/>
</dbReference>
<dbReference type="GO" id="GO:0006281">
    <property type="term" value="P:DNA repair"/>
    <property type="evidence" value="ECO:0007669"/>
    <property type="project" value="UniProtKB-UniRule"/>
</dbReference>
<dbReference type="InterPro" id="IPR008824">
    <property type="entry name" value="RuvB-like_N"/>
</dbReference>
<feature type="domain" description="AAA+ ATPase" evidence="10">
    <location>
        <begin position="55"/>
        <end position="188"/>
    </location>
</feature>
<evidence type="ECO:0000313" key="12">
    <source>
        <dbReference type="Proteomes" id="UP000002318"/>
    </source>
</evidence>
<keyword evidence="8 9" id="KW-0234">DNA repair</keyword>
<evidence type="ECO:0000313" key="11">
    <source>
        <dbReference type="EMBL" id="ADK81139.1"/>
    </source>
</evidence>
<gene>
    <name evidence="9" type="primary">ruvB</name>
    <name evidence="11" type="ordered locus">Spirs_2017</name>
</gene>
<feature type="binding site" evidence="9">
    <location>
        <position position="185"/>
    </location>
    <ligand>
        <name>ATP</name>
        <dbReference type="ChEBI" id="CHEBI:30616"/>
    </ligand>
</feature>
<protein>
    <recommendedName>
        <fullName evidence="9">Holliday junction branch migration complex subunit RuvB</fullName>
        <ecNumber evidence="9">3.6.4.-</ecNumber>
    </recommendedName>
</protein>
<dbReference type="GO" id="GO:0005737">
    <property type="term" value="C:cytoplasm"/>
    <property type="evidence" value="ECO:0007669"/>
    <property type="project" value="UniProtKB-SubCell"/>
</dbReference>
<comment type="catalytic activity">
    <reaction evidence="9">
        <text>ATP + H2O = ADP + phosphate + H(+)</text>
        <dbReference type="Rhea" id="RHEA:13065"/>
        <dbReference type="ChEBI" id="CHEBI:15377"/>
        <dbReference type="ChEBI" id="CHEBI:15378"/>
        <dbReference type="ChEBI" id="CHEBI:30616"/>
        <dbReference type="ChEBI" id="CHEBI:43474"/>
        <dbReference type="ChEBI" id="CHEBI:456216"/>
    </reaction>
</comment>
<dbReference type="HAMAP" id="MF_00016">
    <property type="entry name" value="DNA_HJ_migration_RuvB"/>
    <property type="match status" value="1"/>
</dbReference>
<dbReference type="Pfam" id="PF05496">
    <property type="entry name" value="RuvB_N"/>
    <property type="match status" value="1"/>
</dbReference>
<dbReference type="Gene3D" id="1.10.8.60">
    <property type="match status" value="1"/>
</dbReference>
<dbReference type="Gene3D" id="3.40.50.300">
    <property type="entry name" value="P-loop containing nucleotide triphosphate hydrolases"/>
    <property type="match status" value="1"/>
</dbReference>
<keyword evidence="5 9" id="KW-0067">ATP-binding</keyword>
<feature type="region of interest" description="Small ATPAse domain (RuvB-S)" evidence="9">
    <location>
        <begin position="186"/>
        <end position="256"/>
    </location>
</feature>
<feature type="binding site" evidence="9">
    <location>
        <position position="314"/>
    </location>
    <ligand>
        <name>DNA</name>
        <dbReference type="ChEBI" id="CHEBI:16991"/>
    </ligand>
</feature>
<comment type="domain">
    <text evidence="9">Has 3 domains, the large (RuvB-L) and small ATPase (RuvB-S) domains and the C-terminal head (RuvB-H) domain. The head domain binds DNA, while the ATPase domains jointly bind ATP, ADP or are empty depending on the state of the subunit in the translocation cycle. During a single DNA translocation step the structure of each domain remains the same, but their relative positions change.</text>
</comment>
<dbReference type="PANTHER" id="PTHR42848:SF1">
    <property type="entry name" value="HOLLIDAY JUNCTION BRANCH MIGRATION COMPLEX SUBUNIT RUVB"/>
    <property type="match status" value="1"/>
</dbReference>
<feature type="binding site" evidence="9">
    <location>
        <begin position="132"/>
        <end position="134"/>
    </location>
    <ligand>
        <name>ATP</name>
        <dbReference type="ChEBI" id="CHEBI:30616"/>
    </ligand>
</feature>
<evidence type="ECO:0000259" key="10">
    <source>
        <dbReference type="SMART" id="SM00382"/>
    </source>
</evidence>
<dbReference type="InterPro" id="IPR003593">
    <property type="entry name" value="AAA+_ATPase"/>
</dbReference>
<feature type="region of interest" description="Head domain (RuvB-H)" evidence="9">
    <location>
        <begin position="259"/>
        <end position="348"/>
    </location>
</feature>
<dbReference type="EMBL" id="CP002116">
    <property type="protein sequence ID" value="ADK81139.1"/>
    <property type="molecule type" value="Genomic_DNA"/>
</dbReference>
<reference evidence="11 12" key="1">
    <citation type="journal article" date="2010" name="Stand. Genomic Sci.">
        <title>Complete genome sequence of Spirochaeta smaragdinae type strain (SEBR 4228).</title>
        <authorList>
            <person name="Mavromatis K."/>
            <person name="Yasawong M."/>
            <person name="Chertkov O."/>
            <person name="Lapidus A."/>
            <person name="Lucas S."/>
            <person name="Nolan M."/>
            <person name="Del Rio T.G."/>
            <person name="Tice H."/>
            <person name="Cheng J.F."/>
            <person name="Pitluck S."/>
            <person name="Liolios K."/>
            <person name="Ivanova N."/>
            <person name="Tapia R."/>
            <person name="Han C."/>
            <person name="Bruce D."/>
            <person name="Goodwin L."/>
            <person name="Pati A."/>
            <person name="Chen A."/>
            <person name="Palaniappan K."/>
            <person name="Land M."/>
            <person name="Hauser L."/>
            <person name="Chang Y.J."/>
            <person name="Jeffries C.D."/>
            <person name="Detter J.C."/>
            <person name="Rohde M."/>
            <person name="Brambilla E."/>
            <person name="Spring S."/>
            <person name="Goker M."/>
            <person name="Sikorski J."/>
            <person name="Woyke T."/>
            <person name="Bristow J."/>
            <person name="Eisen J.A."/>
            <person name="Markowitz V."/>
            <person name="Hugenholtz P."/>
            <person name="Klenk H.P."/>
            <person name="Kyrpides N.C."/>
        </authorList>
    </citation>
    <scope>NUCLEOTIDE SEQUENCE [LARGE SCALE GENOMIC DNA]</scope>
    <source>
        <strain evidence="12">DSM 11293 / JCM 15392 / SEBR 4228</strain>
    </source>
</reference>
<dbReference type="GO" id="GO:0016887">
    <property type="term" value="F:ATP hydrolysis activity"/>
    <property type="evidence" value="ECO:0007669"/>
    <property type="project" value="RHEA"/>
</dbReference>
<feature type="binding site" evidence="9">
    <location>
        <position position="70"/>
    </location>
    <ligand>
        <name>Mg(2+)</name>
        <dbReference type="ChEBI" id="CHEBI:18420"/>
    </ligand>
</feature>
<name>E1R1J8_SEDSS</name>
<keyword evidence="6 9" id="KW-0238">DNA-binding</keyword>
<dbReference type="HOGENOM" id="CLU_055599_1_0_12"/>
<dbReference type="Pfam" id="PF05491">
    <property type="entry name" value="WHD_RuvB"/>
    <property type="match status" value="1"/>
</dbReference>
<keyword evidence="11" id="KW-0347">Helicase</keyword>
<dbReference type="RefSeq" id="WP_013254603.1">
    <property type="nucleotide sequence ID" value="NC_014364.1"/>
</dbReference>
<evidence type="ECO:0000256" key="9">
    <source>
        <dbReference type="HAMAP-Rule" id="MF_00016"/>
    </source>
</evidence>
<sequence length="348" mass="38393">MSDNNSDSFLEAEYREEDALEGRLRPQRLKEFQGQRALKENLSVFISAAKERQESLDHVFLSGPPGLGKTTLAGILANEMGAEFKVTSAPALEKPKDLAGILTTLGEGNVFFIDEVHRLKPALEEMLYIAMEDYEIDWIVGQGPAARTIRIPLPPFTLIGATTKAGQVTGPLFSRFGITVRMDFYTEADLKAIIARSASILSVSIGDDAVAAIAQCSRGTPRVANRLLRRMRDFAQILGNGSIDAGIVSEGLKRLEIDHFGLEKHDREILRTIIEQYDGGPVGAETLAISVGEAVESLEDFYEPFLIQRGFLQRTPRGRTATPLAYQHLGIDPNTGRSKKVEDQRFLF</sequence>
<evidence type="ECO:0000256" key="2">
    <source>
        <dbReference type="ARBA" id="ARBA00022741"/>
    </source>
</evidence>
<dbReference type="NCBIfam" id="NF000868">
    <property type="entry name" value="PRK00080.1"/>
    <property type="match status" value="1"/>
</dbReference>
<dbReference type="OrthoDB" id="9804478at2"/>
<dbReference type="AlphaFoldDB" id="E1R1J8"/>
<evidence type="ECO:0000256" key="8">
    <source>
        <dbReference type="ARBA" id="ARBA00023204"/>
    </source>
</evidence>
<evidence type="ECO:0000256" key="7">
    <source>
        <dbReference type="ARBA" id="ARBA00023172"/>
    </source>
</evidence>
<dbReference type="CDD" id="cd00009">
    <property type="entry name" value="AAA"/>
    <property type="match status" value="1"/>
</dbReference>
<dbReference type="InterPro" id="IPR041445">
    <property type="entry name" value="AAA_lid_4"/>
</dbReference>
<dbReference type="GO" id="GO:0005524">
    <property type="term" value="F:ATP binding"/>
    <property type="evidence" value="ECO:0007669"/>
    <property type="project" value="UniProtKB-UniRule"/>
</dbReference>
<keyword evidence="3 9" id="KW-0227">DNA damage</keyword>
<evidence type="ECO:0000256" key="6">
    <source>
        <dbReference type="ARBA" id="ARBA00023125"/>
    </source>
</evidence>
<keyword evidence="7 9" id="KW-0233">DNA recombination</keyword>
<dbReference type="SMART" id="SM00382">
    <property type="entry name" value="AAA"/>
    <property type="match status" value="1"/>
</dbReference>
<feature type="binding site" evidence="9">
    <location>
        <position position="69"/>
    </location>
    <ligand>
        <name>ATP</name>
        <dbReference type="ChEBI" id="CHEBI:30616"/>
    </ligand>
</feature>
<evidence type="ECO:0000256" key="1">
    <source>
        <dbReference type="ARBA" id="ARBA00022490"/>
    </source>
</evidence>
<dbReference type="GO" id="GO:0006310">
    <property type="term" value="P:DNA recombination"/>
    <property type="evidence" value="ECO:0007669"/>
    <property type="project" value="UniProtKB-UniRule"/>
</dbReference>
<keyword evidence="12" id="KW-1185">Reference proteome</keyword>
<keyword evidence="1 9" id="KW-0963">Cytoplasm</keyword>
<dbReference type="GO" id="GO:0000400">
    <property type="term" value="F:four-way junction DNA binding"/>
    <property type="evidence" value="ECO:0007669"/>
    <property type="project" value="UniProtKB-UniRule"/>
</dbReference>
<dbReference type="SUPFAM" id="SSF46785">
    <property type="entry name" value="Winged helix' DNA-binding domain"/>
    <property type="match status" value="1"/>
</dbReference>
<dbReference type="InterPro" id="IPR036388">
    <property type="entry name" value="WH-like_DNA-bd_sf"/>
</dbReference>
<dbReference type="InterPro" id="IPR004605">
    <property type="entry name" value="DNA_helicase_Holl-junc_RuvB"/>
</dbReference>
<dbReference type="SUPFAM" id="SSF52540">
    <property type="entry name" value="P-loop containing nucleoside triphosphate hydrolases"/>
    <property type="match status" value="1"/>
</dbReference>
<dbReference type="InterPro" id="IPR036390">
    <property type="entry name" value="WH_DNA-bd_sf"/>
</dbReference>
<comment type="similarity">
    <text evidence="9">Belongs to the RuvB family.</text>
</comment>
<dbReference type="PANTHER" id="PTHR42848">
    <property type="match status" value="1"/>
</dbReference>
<feature type="binding site" evidence="9">
    <location>
        <position position="319"/>
    </location>
    <ligand>
        <name>DNA</name>
        <dbReference type="ChEBI" id="CHEBI:16991"/>
    </ligand>
</feature>
<keyword evidence="2 9" id="KW-0547">Nucleotide-binding</keyword>
<evidence type="ECO:0000256" key="5">
    <source>
        <dbReference type="ARBA" id="ARBA00022840"/>
    </source>
</evidence>
<dbReference type="EC" id="3.6.4.-" evidence="9"/>
<evidence type="ECO:0000256" key="4">
    <source>
        <dbReference type="ARBA" id="ARBA00022801"/>
    </source>
</evidence>
<comment type="function">
    <text evidence="9">The RuvA-RuvB-RuvC complex processes Holliday junction (HJ) DNA during genetic recombination and DNA repair, while the RuvA-RuvB complex plays an important role in the rescue of blocked DNA replication forks via replication fork reversal (RFR). RuvA specifically binds to HJ cruciform DNA, conferring on it an open structure. The RuvB hexamer acts as an ATP-dependent pump, pulling dsDNA into and through the RuvAB complex. RuvB forms 2 homohexamers on either side of HJ DNA bound by 1 or 2 RuvA tetramers; 4 subunits per hexamer contact DNA at a time. Coordinated motions by a converter formed by DNA-disengaged RuvB subunits stimulates ATP hydrolysis and nucleotide exchange. Immobilization of the converter enables RuvB to convert the ATP-contained energy into a lever motion, pulling 2 nucleotides of DNA out of the RuvA tetramer per ATP hydrolyzed, thus driving DNA branch migration. The RuvB motors rotate together with the DNA substrate, which together with the progressing nucleotide cycle form the mechanistic basis for DNA recombination by continuous HJ branch migration. Branch migration allows RuvC to scan DNA until it finds its consensus sequence, where it cleaves and resolves cruciform DNA.</text>
</comment>
<keyword evidence="4 9" id="KW-0378">Hydrolase</keyword>
<feature type="binding site" evidence="9">
    <location>
        <position position="24"/>
    </location>
    <ligand>
        <name>ATP</name>
        <dbReference type="ChEBI" id="CHEBI:30616"/>
    </ligand>
</feature>
<dbReference type="Pfam" id="PF17864">
    <property type="entry name" value="AAA_lid_4"/>
    <property type="match status" value="1"/>
</dbReference>
<proteinExistence type="inferred from homology"/>
<dbReference type="GO" id="GO:0048476">
    <property type="term" value="C:Holliday junction resolvase complex"/>
    <property type="evidence" value="ECO:0007669"/>
    <property type="project" value="UniProtKB-UniRule"/>
</dbReference>
<organism evidence="11 12">
    <name type="scientific">Sediminispirochaeta smaragdinae (strain DSM 11293 / JCM 15392 / SEBR 4228)</name>
    <name type="common">Spirochaeta smaragdinae</name>
    <dbReference type="NCBI Taxonomy" id="573413"/>
    <lineage>
        <taxon>Bacteria</taxon>
        <taxon>Pseudomonadati</taxon>
        <taxon>Spirochaetota</taxon>
        <taxon>Spirochaetia</taxon>
        <taxon>Spirochaetales</taxon>
        <taxon>Spirochaetaceae</taxon>
        <taxon>Sediminispirochaeta</taxon>
    </lineage>
</organism>
<comment type="subunit">
    <text evidence="9">Homohexamer. Forms an RuvA(8)-RuvB(12)-Holliday junction (HJ) complex. HJ DNA is sandwiched between 2 RuvA tetramers; dsDNA enters through RuvA and exits via RuvB. An RuvB hexamer assembles on each DNA strand where it exits the tetramer. Each RuvB hexamer is contacted by two RuvA subunits (via domain III) on 2 adjacent RuvB subunits; this complex drives branch migration. In the full resolvosome a probable DNA-RuvA(4)-RuvB(12)-RuvC(2) complex forms which resolves the HJ.</text>
</comment>
<feature type="binding site" evidence="9">
    <location>
        <position position="70"/>
    </location>
    <ligand>
        <name>ATP</name>
        <dbReference type="ChEBI" id="CHEBI:30616"/>
    </ligand>
</feature>
<feature type="binding site" evidence="9">
    <location>
        <position position="222"/>
    </location>
    <ligand>
        <name>ATP</name>
        <dbReference type="ChEBI" id="CHEBI:30616"/>
    </ligand>
</feature>
<evidence type="ECO:0000256" key="3">
    <source>
        <dbReference type="ARBA" id="ARBA00022763"/>
    </source>
</evidence>
<feature type="binding site" evidence="9">
    <location>
        <position position="66"/>
    </location>
    <ligand>
        <name>ATP</name>
        <dbReference type="ChEBI" id="CHEBI:30616"/>
    </ligand>
</feature>
<dbReference type="NCBIfam" id="TIGR00635">
    <property type="entry name" value="ruvB"/>
    <property type="match status" value="1"/>
</dbReference>
<feature type="binding site" evidence="9">
    <location>
        <position position="175"/>
    </location>
    <ligand>
        <name>ATP</name>
        <dbReference type="ChEBI" id="CHEBI:30616"/>
    </ligand>
</feature>
<dbReference type="STRING" id="573413.Spirs_2017"/>
<comment type="caution">
    <text evidence="9">Lacks conserved residue(s) required for the propagation of feature annotation.</text>
</comment>
<comment type="subcellular location">
    <subcellularLocation>
        <location evidence="9">Cytoplasm</location>
    </subcellularLocation>
</comment>
<dbReference type="eggNOG" id="COG2255">
    <property type="taxonomic scope" value="Bacteria"/>
</dbReference>